<evidence type="ECO:0000256" key="2">
    <source>
        <dbReference type="ARBA" id="ARBA00023015"/>
    </source>
</evidence>
<sequence>MKIEDIYHRYKNLVFNLALQYSHNIEDAEEITQDVFVKVFLKKDTFNNYADFKTWIYRVTINQSLDFLKSKHNRKRHLLDSLFGAGKAGTGLQYSNFNHPGTEYENQEALQTLMKKISRLPENQKTVIILLKIEDLSQKQVANIMNISESAVESLFQRAKANLKKML</sequence>
<feature type="domain" description="RNA polymerase sigma-70 region 2" evidence="7">
    <location>
        <begin position="6"/>
        <end position="71"/>
    </location>
</feature>
<evidence type="ECO:0000256" key="3">
    <source>
        <dbReference type="ARBA" id="ARBA00023082"/>
    </source>
</evidence>
<proteinExistence type="inferred from homology"/>
<dbReference type="PANTHER" id="PTHR43133">
    <property type="entry name" value="RNA POLYMERASE ECF-TYPE SIGMA FACTO"/>
    <property type="match status" value="1"/>
</dbReference>
<dbReference type="NCBIfam" id="TIGR02937">
    <property type="entry name" value="sigma70-ECF"/>
    <property type="match status" value="1"/>
</dbReference>
<dbReference type="GO" id="GO:0003677">
    <property type="term" value="F:DNA binding"/>
    <property type="evidence" value="ECO:0007669"/>
    <property type="project" value="UniProtKB-KW"/>
</dbReference>
<dbReference type="GO" id="GO:0016987">
    <property type="term" value="F:sigma factor activity"/>
    <property type="evidence" value="ECO:0007669"/>
    <property type="project" value="UniProtKB-KW"/>
</dbReference>
<keyword evidence="2 6" id="KW-0805">Transcription regulation</keyword>
<dbReference type="SUPFAM" id="SSF88659">
    <property type="entry name" value="Sigma3 and sigma4 domains of RNA polymerase sigma factors"/>
    <property type="match status" value="1"/>
</dbReference>
<evidence type="ECO:0000256" key="5">
    <source>
        <dbReference type="ARBA" id="ARBA00023163"/>
    </source>
</evidence>
<dbReference type="Pfam" id="PF04542">
    <property type="entry name" value="Sigma70_r2"/>
    <property type="match status" value="1"/>
</dbReference>
<keyword evidence="3 6" id="KW-0731">Sigma factor</keyword>
<dbReference type="EMBL" id="NOXV01000135">
    <property type="protein sequence ID" value="OYQ45604.1"/>
    <property type="molecule type" value="Genomic_DNA"/>
</dbReference>
<dbReference type="InterPro" id="IPR000838">
    <property type="entry name" value="RNA_pol_sigma70_ECF_CS"/>
</dbReference>
<gene>
    <name evidence="9" type="ORF">CHU92_01890</name>
</gene>
<dbReference type="InterPro" id="IPR013324">
    <property type="entry name" value="RNA_pol_sigma_r3/r4-like"/>
</dbReference>
<dbReference type="PROSITE" id="PS01063">
    <property type="entry name" value="SIGMA70_ECF"/>
    <property type="match status" value="1"/>
</dbReference>
<dbReference type="SUPFAM" id="SSF88946">
    <property type="entry name" value="Sigma2 domain of RNA polymerase sigma factors"/>
    <property type="match status" value="1"/>
</dbReference>
<evidence type="ECO:0000313" key="10">
    <source>
        <dbReference type="Proteomes" id="UP000216605"/>
    </source>
</evidence>
<dbReference type="CDD" id="cd06171">
    <property type="entry name" value="Sigma70_r4"/>
    <property type="match status" value="1"/>
</dbReference>
<dbReference type="InterPro" id="IPR013325">
    <property type="entry name" value="RNA_pol_sigma_r2"/>
</dbReference>
<protein>
    <recommendedName>
        <fullName evidence="6">RNA polymerase sigma factor</fullName>
    </recommendedName>
</protein>
<comment type="caution">
    <text evidence="9">The sequence shown here is derived from an EMBL/GenBank/DDBJ whole genome shotgun (WGS) entry which is preliminary data.</text>
</comment>
<dbReference type="OrthoDB" id="1027298at2"/>
<feature type="domain" description="RNA polymerase sigma factor 70 region 4 type 2" evidence="8">
    <location>
        <begin position="111"/>
        <end position="163"/>
    </location>
</feature>
<accession>A0A255ZXI5</accession>
<evidence type="ECO:0000256" key="4">
    <source>
        <dbReference type="ARBA" id="ARBA00023125"/>
    </source>
</evidence>
<dbReference type="InterPro" id="IPR013249">
    <property type="entry name" value="RNA_pol_sigma70_r4_t2"/>
</dbReference>
<organism evidence="9 10">
    <name type="scientific">Flavobacterium cyanobacteriorum</name>
    <dbReference type="NCBI Taxonomy" id="2022802"/>
    <lineage>
        <taxon>Bacteria</taxon>
        <taxon>Pseudomonadati</taxon>
        <taxon>Bacteroidota</taxon>
        <taxon>Flavobacteriia</taxon>
        <taxon>Flavobacteriales</taxon>
        <taxon>Flavobacteriaceae</taxon>
        <taxon>Flavobacterium</taxon>
    </lineage>
</organism>
<evidence type="ECO:0000259" key="7">
    <source>
        <dbReference type="Pfam" id="PF04542"/>
    </source>
</evidence>
<dbReference type="InterPro" id="IPR014284">
    <property type="entry name" value="RNA_pol_sigma-70_dom"/>
</dbReference>
<dbReference type="GO" id="GO:0006352">
    <property type="term" value="P:DNA-templated transcription initiation"/>
    <property type="evidence" value="ECO:0007669"/>
    <property type="project" value="InterPro"/>
</dbReference>
<reference evidence="9 10" key="1">
    <citation type="submission" date="2017-07" db="EMBL/GenBank/DDBJ databases">
        <title>Flavobacterium cyanobacteriorum sp. nov., isolated from cyanobacterial aggregates in a eutrophic lake.</title>
        <authorList>
            <person name="Cai H."/>
        </authorList>
    </citation>
    <scope>NUCLEOTIDE SEQUENCE [LARGE SCALE GENOMIC DNA]</scope>
    <source>
        <strain evidence="9 10">TH021</strain>
    </source>
</reference>
<dbReference type="Gene3D" id="1.10.10.10">
    <property type="entry name" value="Winged helix-like DNA-binding domain superfamily/Winged helix DNA-binding domain"/>
    <property type="match status" value="1"/>
</dbReference>
<dbReference type="RefSeq" id="WP_094412042.1">
    <property type="nucleotide sequence ID" value="NZ_NOXV01000135.1"/>
</dbReference>
<keyword evidence="4 6" id="KW-0238">DNA-binding</keyword>
<dbReference type="PANTHER" id="PTHR43133:SF8">
    <property type="entry name" value="RNA POLYMERASE SIGMA FACTOR HI_1459-RELATED"/>
    <property type="match status" value="1"/>
</dbReference>
<keyword evidence="10" id="KW-1185">Reference proteome</keyword>
<evidence type="ECO:0000256" key="6">
    <source>
        <dbReference type="RuleBase" id="RU000716"/>
    </source>
</evidence>
<evidence type="ECO:0000256" key="1">
    <source>
        <dbReference type="ARBA" id="ARBA00010641"/>
    </source>
</evidence>
<dbReference type="AlphaFoldDB" id="A0A255ZXI5"/>
<keyword evidence="5 6" id="KW-0804">Transcription</keyword>
<dbReference type="InterPro" id="IPR036388">
    <property type="entry name" value="WH-like_DNA-bd_sf"/>
</dbReference>
<comment type="similarity">
    <text evidence="1 6">Belongs to the sigma-70 factor family. ECF subfamily.</text>
</comment>
<evidence type="ECO:0000313" key="9">
    <source>
        <dbReference type="EMBL" id="OYQ45604.1"/>
    </source>
</evidence>
<dbReference type="Pfam" id="PF08281">
    <property type="entry name" value="Sigma70_r4_2"/>
    <property type="match status" value="1"/>
</dbReference>
<dbReference type="Gene3D" id="1.10.1740.10">
    <property type="match status" value="1"/>
</dbReference>
<dbReference type="Proteomes" id="UP000216605">
    <property type="component" value="Unassembled WGS sequence"/>
</dbReference>
<evidence type="ECO:0000259" key="8">
    <source>
        <dbReference type="Pfam" id="PF08281"/>
    </source>
</evidence>
<dbReference type="InterPro" id="IPR007627">
    <property type="entry name" value="RNA_pol_sigma70_r2"/>
</dbReference>
<name>A0A255ZXI5_9FLAO</name>
<dbReference type="InterPro" id="IPR039425">
    <property type="entry name" value="RNA_pol_sigma-70-like"/>
</dbReference>